<feature type="domain" description="PAC" evidence="6">
    <location>
        <begin position="205"/>
        <end position="257"/>
    </location>
</feature>
<comment type="similarity">
    <text evidence="3">Belongs to the methyl-accepting chemotaxis (MCP) protein family.</text>
</comment>
<keyword evidence="2" id="KW-0145">Chemotaxis</keyword>
<protein>
    <submittedName>
        <fullName evidence="7">PAS domain S-box protein</fullName>
    </submittedName>
</protein>
<dbReference type="Pfam" id="PF08447">
    <property type="entry name" value="PAS_3"/>
    <property type="match status" value="1"/>
</dbReference>
<gene>
    <name evidence="7" type="ORF">BBI04_002315</name>
</gene>
<evidence type="ECO:0000256" key="1">
    <source>
        <dbReference type="ARBA" id="ARBA00004370"/>
    </source>
</evidence>
<dbReference type="InterPro" id="IPR000014">
    <property type="entry name" value="PAS"/>
</dbReference>
<dbReference type="InterPro" id="IPR000700">
    <property type="entry name" value="PAS-assoc_C"/>
</dbReference>
<dbReference type="PRINTS" id="PR00260">
    <property type="entry name" value="CHEMTRNSDUCR"/>
</dbReference>
<dbReference type="AlphaFoldDB" id="A0ABD6G504"/>
<dbReference type="PANTHER" id="PTHR43531:SF11">
    <property type="entry name" value="METHYL-ACCEPTING CHEMOTAXIS PROTEIN 3"/>
    <property type="match status" value="1"/>
</dbReference>
<name>A0ABD6G504_AGRVI</name>
<dbReference type="InterPro" id="IPR004089">
    <property type="entry name" value="MCPsignal_dom"/>
</dbReference>
<evidence type="ECO:0000313" key="7">
    <source>
        <dbReference type="EMBL" id="MUP03660.1"/>
    </source>
</evidence>
<dbReference type="Proteomes" id="UP000175993">
    <property type="component" value="Unassembled WGS sequence"/>
</dbReference>
<dbReference type="NCBIfam" id="TIGR00229">
    <property type="entry name" value="sensory_box"/>
    <property type="match status" value="1"/>
</dbReference>
<evidence type="ECO:0000256" key="4">
    <source>
        <dbReference type="PROSITE-ProRule" id="PRU00284"/>
    </source>
</evidence>
<dbReference type="PROSITE" id="PS50111">
    <property type="entry name" value="CHEMOTAXIS_TRANSDUC_2"/>
    <property type="match status" value="1"/>
</dbReference>
<evidence type="ECO:0000256" key="3">
    <source>
        <dbReference type="ARBA" id="ARBA00029447"/>
    </source>
</evidence>
<dbReference type="Gene3D" id="3.30.450.20">
    <property type="entry name" value="PAS domain"/>
    <property type="match status" value="2"/>
</dbReference>
<dbReference type="EMBL" id="MBEV02000001">
    <property type="protein sequence ID" value="MUP03660.1"/>
    <property type="molecule type" value="Genomic_DNA"/>
</dbReference>
<dbReference type="InterPro" id="IPR013655">
    <property type="entry name" value="PAS_fold_3"/>
</dbReference>
<feature type="domain" description="Methyl-accepting transducer" evidence="5">
    <location>
        <begin position="303"/>
        <end position="532"/>
    </location>
</feature>
<dbReference type="SMART" id="SM00283">
    <property type="entry name" value="MA"/>
    <property type="match status" value="1"/>
</dbReference>
<dbReference type="Pfam" id="PF13188">
    <property type="entry name" value="PAS_8"/>
    <property type="match status" value="1"/>
</dbReference>
<dbReference type="SUPFAM" id="SSF58104">
    <property type="entry name" value="Methyl-accepting chemotaxis protein (MCP) signaling domain"/>
    <property type="match status" value="1"/>
</dbReference>
<proteinExistence type="inferred from homology"/>
<dbReference type="GO" id="GO:0016020">
    <property type="term" value="C:membrane"/>
    <property type="evidence" value="ECO:0007669"/>
    <property type="project" value="UniProtKB-SubCell"/>
</dbReference>
<sequence>MGMDGFMGSKSTSKLLALDALKANIMVADAGLNITYMNPAVVDLLKEAETDLKKELPRFSVSTLIGSNIDVFHKNPAHQRGMLAALKERHAATIRVGARIFDLLVTPLKKGGKVYGFVVEWADAKERLLNMDYAAQIAAISRSQAIIEFTVSGDILNANENFLKTMGYRMDEIRGKNHSMFVDKGYAASSEYREFWKALSEGKFQAAEFKRVSKDGRTLTIAASYNPILDLDGKVVKVVKFATDATARVQTVSSLGDSLKRLCSGDFAFQLDEPFAPDFEFLRHDLNRSVSQLGDTFKQIAASTRVISEGTREISQGVNDLSRRTETQASNLEETAAALDEVTANVNSSAQRAQDARKVAATAKANAEASANVVAQAVDAMSRIEDSSSKISNIIGVIDEIAFQTNLLALNAGVEAARAGEAGRGFAVVAQEVRELAQRSAKAAKEIKDLIQNSTTEVESGVKLVSDTGAALTDISTLIVEVNDHIVAISTAAREQSTGLGEVNSAVNSMDQTTQQNAAMVEESSAAASTLASESNKLVEMIGQFKLSHGSAGHTDRKTDMARVA</sequence>
<comment type="subcellular location">
    <subcellularLocation>
        <location evidence="1">Membrane</location>
    </subcellularLocation>
</comment>
<evidence type="ECO:0000313" key="8">
    <source>
        <dbReference type="Proteomes" id="UP000175993"/>
    </source>
</evidence>
<organism evidence="7 8">
    <name type="scientific">Agrobacterium vitis</name>
    <name type="common">Rhizobium vitis</name>
    <dbReference type="NCBI Taxonomy" id="373"/>
    <lineage>
        <taxon>Bacteria</taxon>
        <taxon>Pseudomonadati</taxon>
        <taxon>Pseudomonadota</taxon>
        <taxon>Alphaproteobacteria</taxon>
        <taxon>Hyphomicrobiales</taxon>
        <taxon>Rhizobiaceae</taxon>
        <taxon>Rhizobium/Agrobacterium group</taxon>
        <taxon>Agrobacterium</taxon>
    </lineage>
</organism>
<dbReference type="FunFam" id="1.10.287.950:FF:000001">
    <property type="entry name" value="Methyl-accepting chemotaxis sensory transducer"/>
    <property type="match status" value="1"/>
</dbReference>
<dbReference type="GO" id="GO:0007165">
    <property type="term" value="P:signal transduction"/>
    <property type="evidence" value="ECO:0007669"/>
    <property type="project" value="UniProtKB-KW"/>
</dbReference>
<reference evidence="7 8" key="1">
    <citation type="submission" date="2019-11" db="EMBL/GenBank/DDBJ databases">
        <title>Whole-genome sequencing of Allorhizobium vitis.</title>
        <authorList>
            <person name="Gan H.M."/>
            <person name="Savka M.A."/>
        </authorList>
    </citation>
    <scope>NUCLEOTIDE SEQUENCE [LARGE SCALE GENOMIC DNA]</scope>
    <source>
        <strain evidence="7 8">AB4</strain>
    </source>
</reference>
<dbReference type="Gene3D" id="1.10.287.950">
    <property type="entry name" value="Methyl-accepting chemotaxis protein"/>
    <property type="match status" value="1"/>
</dbReference>
<keyword evidence="4" id="KW-0807">Transducer</keyword>
<evidence type="ECO:0000259" key="5">
    <source>
        <dbReference type="PROSITE" id="PS50111"/>
    </source>
</evidence>
<comment type="caution">
    <text evidence="7">The sequence shown here is derived from an EMBL/GenBank/DDBJ whole genome shotgun (WGS) entry which is preliminary data.</text>
</comment>
<dbReference type="GO" id="GO:0006935">
    <property type="term" value="P:chemotaxis"/>
    <property type="evidence" value="ECO:0007669"/>
    <property type="project" value="UniProtKB-KW"/>
</dbReference>
<dbReference type="InterPro" id="IPR004090">
    <property type="entry name" value="Chemotax_Me-accpt_rcpt"/>
</dbReference>
<accession>A0ABD6G504</accession>
<dbReference type="Pfam" id="PF00015">
    <property type="entry name" value="MCPsignal"/>
    <property type="match status" value="1"/>
</dbReference>
<evidence type="ECO:0000259" key="6">
    <source>
        <dbReference type="PROSITE" id="PS50113"/>
    </source>
</evidence>
<dbReference type="CDD" id="cd00130">
    <property type="entry name" value="PAS"/>
    <property type="match status" value="1"/>
</dbReference>
<dbReference type="InterPro" id="IPR051310">
    <property type="entry name" value="MCP_chemotaxis"/>
</dbReference>
<dbReference type="InterPro" id="IPR035965">
    <property type="entry name" value="PAS-like_dom_sf"/>
</dbReference>
<dbReference type="PROSITE" id="PS50113">
    <property type="entry name" value="PAC"/>
    <property type="match status" value="1"/>
</dbReference>
<dbReference type="SUPFAM" id="SSF55785">
    <property type="entry name" value="PYP-like sensor domain (PAS domain)"/>
    <property type="match status" value="1"/>
</dbReference>
<evidence type="ECO:0000256" key="2">
    <source>
        <dbReference type="ARBA" id="ARBA00022500"/>
    </source>
</evidence>
<dbReference type="CDD" id="cd11386">
    <property type="entry name" value="MCP_signal"/>
    <property type="match status" value="1"/>
</dbReference>
<dbReference type="PANTHER" id="PTHR43531">
    <property type="entry name" value="PROTEIN ICFG"/>
    <property type="match status" value="1"/>
</dbReference>